<organism evidence="2 3">
    <name type="scientific">Rhodoferax ferrireducens</name>
    <dbReference type="NCBI Taxonomy" id="192843"/>
    <lineage>
        <taxon>Bacteria</taxon>
        <taxon>Pseudomonadati</taxon>
        <taxon>Pseudomonadota</taxon>
        <taxon>Betaproteobacteria</taxon>
        <taxon>Burkholderiales</taxon>
        <taxon>Comamonadaceae</taxon>
        <taxon>Rhodoferax</taxon>
    </lineage>
</organism>
<dbReference type="Pfam" id="PF00296">
    <property type="entry name" value="Bac_luciferase"/>
    <property type="match status" value="1"/>
</dbReference>
<evidence type="ECO:0000313" key="3">
    <source>
        <dbReference type="Proteomes" id="UP001180487"/>
    </source>
</evidence>
<dbReference type="InterPro" id="IPR036661">
    <property type="entry name" value="Luciferase-like_sf"/>
</dbReference>
<keyword evidence="3" id="KW-1185">Reference proteome</keyword>
<dbReference type="Gene3D" id="3.20.20.30">
    <property type="entry name" value="Luciferase-like domain"/>
    <property type="match status" value="1"/>
</dbReference>
<comment type="caution">
    <text evidence="2">The sequence shown here is derived from an EMBL/GenBank/DDBJ whole genome shotgun (WGS) entry which is preliminary data.</text>
</comment>
<dbReference type="PANTHER" id="PTHR30137">
    <property type="entry name" value="LUCIFERASE-LIKE MONOOXYGENASE"/>
    <property type="match status" value="1"/>
</dbReference>
<evidence type="ECO:0000259" key="1">
    <source>
        <dbReference type="Pfam" id="PF00296"/>
    </source>
</evidence>
<dbReference type="InterPro" id="IPR011251">
    <property type="entry name" value="Luciferase-like_dom"/>
</dbReference>
<accession>A0ABU2CAW3</accession>
<dbReference type="Proteomes" id="UP001180487">
    <property type="component" value="Unassembled WGS sequence"/>
</dbReference>
<dbReference type="PANTHER" id="PTHR30137:SF15">
    <property type="entry name" value="BLL6902 PROTEIN"/>
    <property type="match status" value="1"/>
</dbReference>
<evidence type="ECO:0000313" key="2">
    <source>
        <dbReference type="EMBL" id="MDR7378451.1"/>
    </source>
</evidence>
<dbReference type="InterPro" id="IPR050766">
    <property type="entry name" value="Bact_Lucif_Oxidored"/>
</dbReference>
<protein>
    <submittedName>
        <fullName evidence="2">Alkanesulfonate monooxygenase SsuD/methylene tetrahydromethanopterin reductase-like flavin-dependent oxidoreductase (Luciferase family)</fullName>
    </submittedName>
</protein>
<sequence>MAIQQLGFLTPGNYTDTDPYTGLEQSLQLFQQGEDLGYDHAWVRQRHLERAVSSASVFLAAASQRTRRIALGTAVIQMGYENPFRLAEDLATVDVLSRGRLHVGLSAGAPPYGPLLGERFLDGDAKDVDYSHQRVARLRGNLQGGWIGDENALIPSPAGPQRARLHPWAPGLDQRLWYGGGSRRSVEWAGRNGFHLLLGNINTGETSDDFYATQRGHVALFQQHWTADYTPRIALGRVIVPLDSADAATRQRYRAYAESRKARTLQPQGERRTLFAPDLVGSSDEILEQLRRDPVLPLVRELRLELPYDFAPQDYAQILHDVLRSIAPALGWRPVAEPAAPVLEAVL</sequence>
<name>A0ABU2CAW3_9BURK</name>
<proteinExistence type="predicted"/>
<gene>
    <name evidence="2" type="ORF">J2X19_003145</name>
</gene>
<feature type="domain" description="Luciferase-like" evidence="1">
    <location>
        <begin position="10"/>
        <end position="260"/>
    </location>
</feature>
<dbReference type="RefSeq" id="WP_310374623.1">
    <property type="nucleotide sequence ID" value="NZ_JAVDXT010000003.1"/>
</dbReference>
<reference evidence="2 3" key="1">
    <citation type="submission" date="2023-07" db="EMBL/GenBank/DDBJ databases">
        <title>Sorghum-associated microbial communities from plants grown in Nebraska, USA.</title>
        <authorList>
            <person name="Schachtman D."/>
        </authorList>
    </citation>
    <scope>NUCLEOTIDE SEQUENCE [LARGE SCALE GENOMIC DNA]</scope>
    <source>
        <strain evidence="2 3">BE313</strain>
    </source>
</reference>
<dbReference type="SUPFAM" id="SSF51679">
    <property type="entry name" value="Bacterial luciferase-like"/>
    <property type="match status" value="1"/>
</dbReference>
<dbReference type="EMBL" id="JAVDXT010000003">
    <property type="protein sequence ID" value="MDR7378451.1"/>
    <property type="molecule type" value="Genomic_DNA"/>
</dbReference>